<comment type="caution">
    <text evidence="1">The sequence shown here is derived from an EMBL/GenBank/DDBJ whole genome shotgun (WGS) entry which is preliminary data.</text>
</comment>
<name>A0A8J3ABE6_9ACTN</name>
<keyword evidence="2" id="KW-1185">Reference proteome</keyword>
<dbReference type="Gene3D" id="3.40.190.10">
    <property type="entry name" value="Periplasmic binding protein-like II"/>
    <property type="match status" value="1"/>
</dbReference>
<evidence type="ECO:0000313" key="1">
    <source>
        <dbReference type="EMBL" id="GGI07550.1"/>
    </source>
</evidence>
<organism evidence="1 2">
    <name type="scientific">Egicoccus halophilus</name>
    <dbReference type="NCBI Taxonomy" id="1670830"/>
    <lineage>
        <taxon>Bacteria</taxon>
        <taxon>Bacillati</taxon>
        <taxon>Actinomycetota</taxon>
        <taxon>Nitriliruptoria</taxon>
        <taxon>Egicoccales</taxon>
        <taxon>Egicoccaceae</taxon>
        <taxon>Egicoccus</taxon>
    </lineage>
</organism>
<dbReference type="AlphaFoldDB" id="A0A8J3ABE6"/>
<proteinExistence type="predicted"/>
<dbReference type="RefSeq" id="WP_130648050.1">
    <property type="nucleotide sequence ID" value="NZ_BMHA01000009.1"/>
</dbReference>
<evidence type="ECO:0000313" key="2">
    <source>
        <dbReference type="Proteomes" id="UP000650511"/>
    </source>
</evidence>
<gene>
    <name evidence="1" type="ORF">GCM10011354_24650</name>
</gene>
<sequence length="329" mass="36960">MKKTLQLSAVLSDNPRTQPLSDGSVQAQGMDLVISSVHPSEMFWRQLHFGDFDISEMSLASLYVMADRFGKDALDWVAIPIFTSRRFFHTGIHVRADSGITDPGGLKGRKVGVPEYQQTAAVWTRGVLEDHFDVTPRDITWYMERGDGMDHASGTGFTPPDGVVINRIPREETMATFLQKRAIDASLMYIKDENLVDRSRGEITDGGEVLPLFHAAEESARYYEKSGLYPINHAVVIRRSLVEAHPWVVLNAYSAFLRANDVAYRRTVELAKDFVVPGRPEPITENPFRYGAIDNAPELETLGRYAHEQGLTARQLSSSDIFDERTLQL</sequence>
<dbReference type="SUPFAM" id="SSF53850">
    <property type="entry name" value="Periplasmic binding protein-like II"/>
    <property type="match status" value="1"/>
</dbReference>
<dbReference type="Proteomes" id="UP000650511">
    <property type="component" value="Unassembled WGS sequence"/>
</dbReference>
<reference evidence="1" key="2">
    <citation type="submission" date="2020-09" db="EMBL/GenBank/DDBJ databases">
        <authorList>
            <person name="Sun Q."/>
            <person name="Zhou Y."/>
        </authorList>
    </citation>
    <scope>NUCLEOTIDE SEQUENCE</scope>
    <source>
        <strain evidence="1">CGMCC 1.14988</strain>
    </source>
</reference>
<accession>A0A8J3ABE6</accession>
<protein>
    <submittedName>
        <fullName evidence="1">4,5-dihydroxyphthalate decarboxylase</fullName>
    </submittedName>
</protein>
<dbReference type="EMBL" id="BMHA01000009">
    <property type="protein sequence ID" value="GGI07550.1"/>
    <property type="molecule type" value="Genomic_DNA"/>
</dbReference>
<dbReference type="OrthoDB" id="3805543at2"/>
<reference evidence="1" key="1">
    <citation type="journal article" date="2014" name="Int. J. Syst. Evol. Microbiol.">
        <title>Complete genome sequence of Corynebacterium casei LMG S-19264T (=DSM 44701T), isolated from a smear-ripened cheese.</title>
        <authorList>
            <consortium name="US DOE Joint Genome Institute (JGI-PGF)"/>
            <person name="Walter F."/>
            <person name="Albersmeier A."/>
            <person name="Kalinowski J."/>
            <person name="Ruckert C."/>
        </authorList>
    </citation>
    <scope>NUCLEOTIDE SEQUENCE</scope>
    <source>
        <strain evidence="1">CGMCC 1.14988</strain>
    </source>
</reference>